<accession>A0ABP5EHG8</accession>
<keyword evidence="2" id="KW-1185">Reference proteome</keyword>
<dbReference type="EMBL" id="BAAAOH010000001">
    <property type="protein sequence ID" value="GAA1996621.1"/>
    <property type="molecule type" value="Genomic_DNA"/>
</dbReference>
<evidence type="ECO:0000313" key="2">
    <source>
        <dbReference type="Proteomes" id="UP001500326"/>
    </source>
</evidence>
<protein>
    <submittedName>
        <fullName evidence="1">Uncharacterized protein</fullName>
    </submittedName>
</protein>
<name>A0ABP5EHG8_9MICO</name>
<reference evidence="2" key="1">
    <citation type="journal article" date="2019" name="Int. J. Syst. Evol. Microbiol.">
        <title>The Global Catalogue of Microorganisms (GCM) 10K type strain sequencing project: providing services to taxonomists for standard genome sequencing and annotation.</title>
        <authorList>
            <consortium name="The Broad Institute Genomics Platform"/>
            <consortium name="The Broad Institute Genome Sequencing Center for Infectious Disease"/>
            <person name="Wu L."/>
            <person name="Ma J."/>
        </authorList>
    </citation>
    <scope>NUCLEOTIDE SEQUENCE [LARGE SCALE GENOMIC DNA]</scope>
    <source>
        <strain evidence="2">JCM 14902</strain>
    </source>
</reference>
<proteinExistence type="predicted"/>
<dbReference type="Proteomes" id="UP001500326">
    <property type="component" value="Unassembled WGS sequence"/>
</dbReference>
<organism evidence="1 2">
    <name type="scientific">Microbacterium pumilum</name>
    <dbReference type="NCBI Taxonomy" id="344165"/>
    <lineage>
        <taxon>Bacteria</taxon>
        <taxon>Bacillati</taxon>
        <taxon>Actinomycetota</taxon>
        <taxon>Actinomycetes</taxon>
        <taxon>Micrococcales</taxon>
        <taxon>Microbacteriaceae</taxon>
        <taxon>Microbacterium</taxon>
    </lineage>
</organism>
<comment type="caution">
    <text evidence="1">The sequence shown here is derived from an EMBL/GenBank/DDBJ whole genome shotgun (WGS) entry which is preliminary data.</text>
</comment>
<evidence type="ECO:0000313" key="1">
    <source>
        <dbReference type="EMBL" id="GAA1996621.1"/>
    </source>
</evidence>
<gene>
    <name evidence="1" type="ORF">GCM10009777_36980</name>
</gene>
<sequence>MSVRRIILRGSIAETFVSHQAMLITIPITHAIAVAAATFPASRTAVAGNTK</sequence>